<comment type="caution">
    <text evidence="2">The sequence shown here is derived from an EMBL/GenBank/DDBJ whole genome shotgun (WGS) entry which is preliminary data.</text>
</comment>
<evidence type="ECO:0000259" key="1">
    <source>
        <dbReference type="Pfam" id="PF02934"/>
    </source>
</evidence>
<proteinExistence type="predicted"/>
<evidence type="ECO:0000313" key="2">
    <source>
        <dbReference type="EMBL" id="KAJ0962788.1"/>
    </source>
</evidence>
<dbReference type="Pfam" id="PF02934">
    <property type="entry name" value="GatB_N"/>
    <property type="match status" value="1"/>
</dbReference>
<dbReference type="EMBL" id="JAGGNH010000009">
    <property type="protein sequence ID" value="KAJ0962788.1"/>
    <property type="molecule type" value="Genomic_DNA"/>
</dbReference>
<gene>
    <name evidence="2" type="ORF">J5N97_027910</name>
</gene>
<reference evidence="2" key="2">
    <citation type="journal article" date="2022" name="Hortic Res">
        <title>The genome of Dioscorea zingiberensis sheds light on the biosynthesis, origin and evolution of the medicinally important diosgenin saponins.</title>
        <authorList>
            <person name="Li Y."/>
            <person name="Tan C."/>
            <person name="Li Z."/>
            <person name="Guo J."/>
            <person name="Li S."/>
            <person name="Chen X."/>
            <person name="Wang C."/>
            <person name="Dai X."/>
            <person name="Yang H."/>
            <person name="Song W."/>
            <person name="Hou L."/>
            <person name="Xu J."/>
            <person name="Tong Z."/>
            <person name="Xu A."/>
            <person name="Yuan X."/>
            <person name="Wang W."/>
            <person name="Yang Q."/>
            <person name="Chen L."/>
            <person name="Sun Z."/>
            <person name="Wang K."/>
            <person name="Pan B."/>
            <person name="Chen J."/>
            <person name="Bao Y."/>
            <person name="Liu F."/>
            <person name="Qi X."/>
            <person name="Gang D.R."/>
            <person name="Wen J."/>
            <person name="Li J."/>
        </authorList>
    </citation>
    <scope>NUCLEOTIDE SEQUENCE</scope>
    <source>
        <strain evidence="2">Dzin_1.0</strain>
    </source>
</reference>
<protein>
    <recommendedName>
        <fullName evidence="1">Aspartyl/Glutamyl-tRNA(Gln) amidotransferase subunit B/E catalytic domain-containing protein</fullName>
    </recommendedName>
</protein>
<dbReference type="PROSITE" id="PS01234">
    <property type="entry name" value="GATB"/>
    <property type="match status" value="1"/>
</dbReference>
<feature type="domain" description="Aspartyl/Glutamyl-tRNA(Gln) amidotransferase subunit B/E catalytic" evidence="1">
    <location>
        <begin position="6"/>
        <end position="38"/>
    </location>
</feature>
<sequence length="73" mass="8044">MSHTSRGSTISQVDLNRSGSPLLEIVTEADMRSGIEGIQRSVVVLLHNQDQSDQIVQEIHVWEEGLQDGSCIL</sequence>
<dbReference type="GO" id="GO:0016884">
    <property type="term" value="F:carbon-nitrogen ligase activity, with glutamine as amido-N-donor"/>
    <property type="evidence" value="ECO:0007669"/>
    <property type="project" value="InterPro"/>
</dbReference>
<dbReference type="AlphaFoldDB" id="A0A9D5BY08"/>
<dbReference type="InterPro" id="IPR017958">
    <property type="entry name" value="Gln-tRNA_amidoTrfase_suB_CS"/>
</dbReference>
<dbReference type="Proteomes" id="UP001085076">
    <property type="component" value="Miscellaneous, Linkage group lg09"/>
</dbReference>
<organism evidence="2 3">
    <name type="scientific">Dioscorea zingiberensis</name>
    <dbReference type="NCBI Taxonomy" id="325984"/>
    <lineage>
        <taxon>Eukaryota</taxon>
        <taxon>Viridiplantae</taxon>
        <taxon>Streptophyta</taxon>
        <taxon>Embryophyta</taxon>
        <taxon>Tracheophyta</taxon>
        <taxon>Spermatophyta</taxon>
        <taxon>Magnoliopsida</taxon>
        <taxon>Liliopsida</taxon>
        <taxon>Dioscoreales</taxon>
        <taxon>Dioscoreaceae</taxon>
        <taxon>Dioscorea</taxon>
    </lineage>
</organism>
<dbReference type="InterPro" id="IPR014746">
    <property type="entry name" value="Gln_synth/guanido_kin_cat_dom"/>
</dbReference>
<reference evidence="2" key="1">
    <citation type="submission" date="2021-03" db="EMBL/GenBank/DDBJ databases">
        <authorList>
            <person name="Li Z."/>
            <person name="Yang C."/>
        </authorList>
    </citation>
    <scope>NUCLEOTIDE SEQUENCE</scope>
    <source>
        <strain evidence="2">Dzin_1.0</strain>
        <tissue evidence="2">Leaf</tissue>
    </source>
</reference>
<name>A0A9D5BY08_9LILI</name>
<keyword evidence="3" id="KW-1185">Reference proteome</keyword>
<accession>A0A9D5BY08</accession>
<dbReference type="OrthoDB" id="1722066at2759"/>
<evidence type="ECO:0000313" key="3">
    <source>
        <dbReference type="Proteomes" id="UP001085076"/>
    </source>
</evidence>
<dbReference type="SUPFAM" id="SSF55931">
    <property type="entry name" value="Glutamine synthetase/guanido kinase"/>
    <property type="match status" value="1"/>
</dbReference>
<dbReference type="InterPro" id="IPR006075">
    <property type="entry name" value="Asn/Gln-tRNA_Trfase_suB/E_cat"/>
</dbReference>